<reference evidence="5 6" key="1">
    <citation type="submission" date="2016-11" db="EMBL/GenBank/DDBJ databases">
        <authorList>
            <person name="Jaros S."/>
            <person name="Januszkiewicz K."/>
            <person name="Wedrychowicz H."/>
        </authorList>
    </citation>
    <scope>NUCLEOTIDE SEQUENCE [LARGE SCALE GENOMIC DNA]</scope>
    <source>
        <strain evidence="5 6">DSM 21986</strain>
    </source>
</reference>
<dbReference type="Gene3D" id="3.40.640.10">
    <property type="entry name" value="Type I PLP-dependent aspartate aminotransferase-like (Major domain)"/>
    <property type="match status" value="1"/>
</dbReference>
<dbReference type="GO" id="GO:0000271">
    <property type="term" value="P:polysaccharide biosynthetic process"/>
    <property type="evidence" value="ECO:0007669"/>
    <property type="project" value="TreeGrafter"/>
</dbReference>
<dbReference type="GO" id="GO:0019180">
    <property type="term" value="F:dTDP-4-amino-4,6-dideoxygalactose transaminase activity"/>
    <property type="evidence" value="ECO:0007669"/>
    <property type="project" value="TreeGrafter"/>
</dbReference>
<dbReference type="InterPro" id="IPR000653">
    <property type="entry name" value="DegT/StrS_aminotransferase"/>
</dbReference>
<evidence type="ECO:0000313" key="5">
    <source>
        <dbReference type="EMBL" id="SHF85100.1"/>
    </source>
</evidence>
<organism evidence="5 6">
    <name type="scientific">Fodinibius roseus</name>
    <dbReference type="NCBI Taxonomy" id="1194090"/>
    <lineage>
        <taxon>Bacteria</taxon>
        <taxon>Pseudomonadati</taxon>
        <taxon>Balneolota</taxon>
        <taxon>Balneolia</taxon>
        <taxon>Balneolales</taxon>
        <taxon>Balneolaceae</taxon>
        <taxon>Fodinibius</taxon>
    </lineage>
</organism>
<comment type="similarity">
    <text evidence="1 4">Belongs to the DegT/DnrJ/EryC1 family.</text>
</comment>
<dbReference type="NCBIfam" id="TIGR02379">
    <property type="entry name" value="ECA_wecE"/>
    <property type="match status" value="1"/>
</dbReference>
<keyword evidence="6" id="KW-1185">Reference proteome</keyword>
<dbReference type="EMBL" id="FQUS01000014">
    <property type="protein sequence ID" value="SHF85100.1"/>
    <property type="molecule type" value="Genomic_DNA"/>
</dbReference>
<evidence type="ECO:0000313" key="6">
    <source>
        <dbReference type="Proteomes" id="UP000184041"/>
    </source>
</evidence>
<dbReference type="Gene3D" id="3.90.1150.10">
    <property type="entry name" value="Aspartate Aminotransferase, domain 1"/>
    <property type="match status" value="1"/>
</dbReference>
<evidence type="ECO:0000256" key="1">
    <source>
        <dbReference type="ARBA" id="ARBA00037999"/>
    </source>
</evidence>
<name>A0A1M5F0M6_9BACT</name>
<dbReference type="OrthoDB" id="9810913at2"/>
<evidence type="ECO:0000256" key="3">
    <source>
        <dbReference type="PIRSR" id="PIRSR000390-2"/>
    </source>
</evidence>
<dbReference type="InterPro" id="IPR015421">
    <property type="entry name" value="PyrdxlP-dep_Trfase_major"/>
</dbReference>
<dbReference type="AlphaFoldDB" id="A0A1M5F0M6"/>
<dbReference type="SUPFAM" id="SSF53383">
    <property type="entry name" value="PLP-dependent transferases"/>
    <property type="match status" value="1"/>
</dbReference>
<dbReference type="InterPro" id="IPR015424">
    <property type="entry name" value="PyrdxlP-dep_Trfase"/>
</dbReference>
<feature type="active site" description="Proton acceptor" evidence="2">
    <location>
        <position position="192"/>
    </location>
</feature>
<sequence>MKKESINIPFNKPFLTGRELDFIEDAVTDGKISGNGKYTKKCHDFFKKKYGFNKCLLTTSCTDALEMAAILTGIEPGDEVIMPSYTFVSTANAFVLRGADIRFVDSREDHPGMDEEKVEGLVNENTKGIVVVHYAGIACDMDKIMRIADEHDLYVVEDAAQAVNSFYTHADGRQRPLGGIGHLGTFSFHETKNVISGEGGMLVVNDDHFTERSEIVWEKGTNRSAFFRGEVDKYGWVDIGSSFLPSELNAAFLYAQLKNLKKIQAKRLAIWNRYHQELEQVCGRLNIRQPEIPDYATNNGHMYYLVCRDGKQRDALISYLKERDILSVFHYLSLHRSTFYEDKHDGRELPQSDNYSDCLVRLPFYYELTEEEQEYIIRTIHEFEEHFKAHHSHSQG</sequence>
<evidence type="ECO:0000256" key="4">
    <source>
        <dbReference type="RuleBase" id="RU004508"/>
    </source>
</evidence>
<proteinExistence type="inferred from homology"/>
<accession>A0A1M5F0M6</accession>
<dbReference type="STRING" id="1194090.SAMN05443144_11427"/>
<dbReference type="Proteomes" id="UP000184041">
    <property type="component" value="Unassembled WGS sequence"/>
</dbReference>
<dbReference type="InterPro" id="IPR015422">
    <property type="entry name" value="PyrdxlP-dep_Trfase_small"/>
</dbReference>
<evidence type="ECO:0000256" key="2">
    <source>
        <dbReference type="PIRSR" id="PIRSR000390-1"/>
    </source>
</evidence>
<dbReference type="PANTHER" id="PTHR30244">
    <property type="entry name" value="TRANSAMINASE"/>
    <property type="match status" value="1"/>
</dbReference>
<gene>
    <name evidence="5" type="ORF">SAMN05443144_11427</name>
</gene>
<dbReference type="CDD" id="cd00616">
    <property type="entry name" value="AHBA_syn"/>
    <property type="match status" value="1"/>
</dbReference>
<protein>
    <submittedName>
        <fullName evidence="5">dTDP-4-amino-4,6-dideoxygalactose transaminase</fullName>
    </submittedName>
</protein>
<dbReference type="Pfam" id="PF01041">
    <property type="entry name" value="DegT_DnrJ_EryC1"/>
    <property type="match status" value="1"/>
</dbReference>
<dbReference type="InterPro" id="IPR012749">
    <property type="entry name" value="WecE-like"/>
</dbReference>
<dbReference type="PANTHER" id="PTHR30244:SF34">
    <property type="entry name" value="DTDP-4-AMINO-4,6-DIDEOXYGALACTOSE TRANSAMINASE"/>
    <property type="match status" value="1"/>
</dbReference>
<feature type="modified residue" description="N6-(pyridoxal phosphate)lysine" evidence="3">
    <location>
        <position position="192"/>
    </location>
</feature>
<dbReference type="NCBIfam" id="NF008687">
    <property type="entry name" value="PRK11706.1"/>
    <property type="match status" value="1"/>
</dbReference>
<dbReference type="PIRSF" id="PIRSF000390">
    <property type="entry name" value="PLP_StrS"/>
    <property type="match status" value="1"/>
</dbReference>
<dbReference type="GO" id="GO:0030170">
    <property type="term" value="F:pyridoxal phosphate binding"/>
    <property type="evidence" value="ECO:0007669"/>
    <property type="project" value="TreeGrafter"/>
</dbReference>
<keyword evidence="3 4" id="KW-0663">Pyridoxal phosphate</keyword>
<dbReference type="RefSeq" id="WP_073065198.1">
    <property type="nucleotide sequence ID" value="NZ_FQUS01000014.1"/>
</dbReference>